<accession>A0A8F9TVL8</accession>
<dbReference type="Proteomes" id="UP000825051">
    <property type="component" value="Chromosome"/>
</dbReference>
<dbReference type="KEGG" id="ole:K0B96_16850"/>
<dbReference type="RefSeq" id="WP_220162176.1">
    <property type="nucleotide sequence ID" value="NZ_CP080507.1"/>
</dbReference>
<keyword evidence="3" id="KW-1185">Reference proteome</keyword>
<evidence type="ECO:0000313" key="3">
    <source>
        <dbReference type="Proteomes" id="UP000825051"/>
    </source>
</evidence>
<evidence type="ECO:0000313" key="2">
    <source>
        <dbReference type="EMBL" id="QYM78950.1"/>
    </source>
</evidence>
<dbReference type="AlphaFoldDB" id="A0A8F9TVL8"/>
<sequence length="153" mass="16818">MPSKPIPGSTGEVLTCLPSPYIAHAATGLLYLPRFLAKCRYVKAHGALPKSYAKNYKRGIDRFLCLHLGIDPAEVEKIVFAAADDAEVEQRLRALLPADVRAAKWNRELAQKGLTPAGQEFLREALTAMGCVDRVGEIKTVPDLIDFDEGRIE</sequence>
<organism evidence="2 3">
    <name type="scientific">Horticoccus luteus</name>
    <dbReference type="NCBI Taxonomy" id="2862869"/>
    <lineage>
        <taxon>Bacteria</taxon>
        <taxon>Pseudomonadati</taxon>
        <taxon>Verrucomicrobiota</taxon>
        <taxon>Opitutia</taxon>
        <taxon>Opitutales</taxon>
        <taxon>Opitutaceae</taxon>
        <taxon>Horticoccus</taxon>
    </lineage>
</organism>
<feature type="domain" description="DUF5069" evidence="1">
    <location>
        <begin position="27"/>
        <end position="151"/>
    </location>
</feature>
<protein>
    <submittedName>
        <fullName evidence="2">DUF5069 domain-containing protein</fullName>
    </submittedName>
</protein>
<dbReference type="EMBL" id="CP080507">
    <property type="protein sequence ID" value="QYM78950.1"/>
    <property type="molecule type" value="Genomic_DNA"/>
</dbReference>
<name>A0A8F9TVL8_9BACT</name>
<reference evidence="2" key="1">
    <citation type="submission" date="2021-08" db="EMBL/GenBank/DDBJ databases">
        <title>Genome of a novel bacterium of the phylum Verrucomicrobia, Oleiharenicola sp. KSB-15.</title>
        <authorList>
            <person name="Chung J.-H."/>
            <person name="Ahn J.-H."/>
            <person name="Yoon Y."/>
            <person name="Kim D.-Y."/>
            <person name="An S.-H."/>
            <person name="Park I."/>
            <person name="Yeon J."/>
        </authorList>
    </citation>
    <scope>NUCLEOTIDE SEQUENCE</scope>
    <source>
        <strain evidence="2">KSB-15</strain>
    </source>
</reference>
<evidence type="ECO:0000259" key="1">
    <source>
        <dbReference type="Pfam" id="PF16798"/>
    </source>
</evidence>
<gene>
    <name evidence="2" type="ORF">K0B96_16850</name>
</gene>
<proteinExistence type="predicted"/>
<dbReference type="InterPro" id="IPR031849">
    <property type="entry name" value="DUF5069"/>
</dbReference>
<dbReference type="Pfam" id="PF16798">
    <property type="entry name" value="DUF5069"/>
    <property type="match status" value="1"/>
</dbReference>